<reference evidence="5" key="1">
    <citation type="journal article" date="2019" name="Nat. Commun.">
        <title>The genome of broomcorn millet.</title>
        <authorList>
            <person name="Zou C."/>
            <person name="Miki D."/>
            <person name="Li D."/>
            <person name="Tang Q."/>
            <person name="Xiao L."/>
            <person name="Rajput S."/>
            <person name="Deng P."/>
            <person name="Jia W."/>
            <person name="Huang R."/>
            <person name="Zhang M."/>
            <person name="Sun Y."/>
            <person name="Hu J."/>
            <person name="Fu X."/>
            <person name="Schnable P.S."/>
            <person name="Li F."/>
            <person name="Zhang H."/>
            <person name="Feng B."/>
            <person name="Zhu X."/>
            <person name="Liu R."/>
            <person name="Schnable J.C."/>
            <person name="Zhu J.-K."/>
            <person name="Zhang H."/>
        </authorList>
    </citation>
    <scope>NUCLEOTIDE SEQUENCE [LARGE SCALE GENOMIC DNA]</scope>
</reference>
<comment type="caution">
    <text evidence="4">The sequence shown here is derived from an EMBL/GenBank/DDBJ whole genome shotgun (WGS) entry which is preliminary data.</text>
</comment>
<evidence type="ECO:0000256" key="1">
    <source>
        <dbReference type="ARBA" id="ARBA00006141"/>
    </source>
</evidence>
<comment type="similarity">
    <text evidence="1">Belongs to the 14-3-3 family.</text>
</comment>
<evidence type="ECO:0000259" key="3">
    <source>
        <dbReference type="PROSITE" id="PS50181"/>
    </source>
</evidence>
<dbReference type="InterPro" id="IPR000308">
    <property type="entry name" value="14-3-3"/>
</dbReference>
<dbReference type="STRING" id="4540.A0A3L6T2C2"/>
<dbReference type="SMART" id="SM00101">
    <property type="entry name" value="14_3_3"/>
    <property type="match status" value="1"/>
</dbReference>
<name>A0A3L6T2C2_PANMI</name>
<dbReference type="InterPro" id="IPR036047">
    <property type="entry name" value="F-box-like_dom_sf"/>
</dbReference>
<dbReference type="PRINTS" id="PR00305">
    <property type="entry name" value="1433ZETA"/>
</dbReference>
<keyword evidence="2" id="KW-0175">Coiled coil</keyword>
<dbReference type="InterPro" id="IPR036815">
    <property type="entry name" value="14-3-3_dom_sf"/>
</dbReference>
<dbReference type="Gene3D" id="3.80.10.10">
    <property type="entry name" value="Ribonuclease Inhibitor"/>
    <property type="match status" value="1"/>
</dbReference>
<dbReference type="PROSITE" id="PS50181">
    <property type="entry name" value="FBOX"/>
    <property type="match status" value="1"/>
</dbReference>
<dbReference type="InterPro" id="IPR032675">
    <property type="entry name" value="LRR_dom_sf"/>
</dbReference>
<dbReference type="InterPro" id="IPR001810">
    <property type="entry name" value="F-box_dom"/>
</dbReference>
<proteinExistence type="inferred from homology"/>
<sequence>MAAPASPSREGLVYTARLSEEAQRYDDMLQAMSSVVKLDTKLTLSERDLFSRAYQYVIDEKCKAWRILASFQLQGRNKGNLKAEKAAMEFRLKVEAEIEEAYYLAFNIIDKQLLPVSSSSADNLVFYHQMKGNCYRTLAKVKDAALGFRKRNIYGTFAELKNRAERLEASEQSLRAYNIYDSTDSLQCLVDYIQQQQADDRAMDHEEKLEEAEQLQEICDEDEDMYQMARYTSGKNLTRTQKLIWNSIGLEAMGGIQSISNRWPLVAAIHHSHNEIQVDVNDNEDEEDRLGALPDDILLHILERLPLHSAVRTSTLSRRWRRLPLLLSRLDIDIAEFRRRFFDRGVRGWMASYTEATQRLLAPTSERAVRLLRLSFFLCADQSCLRSIAHAVDLTLWTEARPRSGCVDEHAALHGRRFASFLAACPSAFGCLTGLTLRDLKLADPEVRDILSTCARLRELCLTCCGQPTAAAERLVLRIDAPSSRLATLRVVGCFFSGIELVCVPRLARLVVETWLGDDDPPLRFGHVPRLRHIRFASALLSYQEPFALSDWLANTTGISVLDLDFKGEMVWIQLEDARLLAPMLSNLKELHLQEIFPGCDLKWTLLYLEAAPSLNSFYLKLSSAVYAYCTSEFITGQTLQISRHICGLNRLQCIAEKANLLREARDFKHHSLNYVEIQGFQPEQTLISYTRLVVARAVNLKRIRLRCNDECERCDRVRERAGARVRSACSEEEENLVRAQIVHGFSSSSIELIMDDKDLVCIDSWFHVEI</sequence>
<dbReference type="Pfam" id="PF23622">
    <property type="entry name" value="LRR_At1g61320_AtMIF1"/>
    <property type="match status" value="1"/>
</dbReference>
<dbReference type="Pfam" id="PF00646">
    <property type="entry name" value="F-box"/>
    <property type="match status" value="1"/>
</dbReference>
<feature type="domain" description="F-box" evidence="3">
    <location>
        <begin position="287"/>
        <end position="323"/>
    </location>
</feature>
<dbReference type="SUPFAM" id="SSF48445">
    <property type="entry name" value="14-3-3 protein"/>
    <property type="match status" value="1"/>
</dbReference>
<dbReference type="PANTHER" id="PTHR32153">
    <property type="entry name" value="OJ000223_09.16 PROTEIN"/>
    <property type="match status" value="1"/>
</dbReference>
<feature type="coiled-coil region" evidence="2">
    <location>
        <begin position="157"/>
        <end position="225"/>
    </location>
</feature>
<dbReference type="InterPro" id="IPR044997">
    <property type="entry name" value="F-box_plant"/>
</dbReference>
<keyword evidence="5" id="KW-1185">Reference proteome</keyword>
<organism evidence="4 5">
    <name type="scientific">Panicum miliaceum</name>
    <name type="common">Proso millet</name>
    <name type="synonym">Broomcorn millet</name>
    <dbReference type="NCBI Taxonomy" id="4540"/>
    <lineage>
        <taxon>Eukaryota</taxon>
        <taxon>Viridiplantae</taxon>
        <taxon>Streptophyta</taxon>
        <taxon>Embryophyta</taxon>
        <taxon>Tracheophyta</taxon>
        <taxon>Spermatophyta</taxon>
        <taxon>Magnoliopsida</taxon>
        <taxon>Liliopsida</taxon>
        <taxon>Poales</taxon>
        <taxon>Poaceae</taxon>
        <taxon>PACMAD clade</taxon>
        <taxon>Panicoideae</taxon>
        <taxon>Panicodae</taxon>
        <taxon>Paniceae</taxon>
        <taxon>Panicinae</taxon>
        <taxon>Panicum</taxon>
        <taxon>Panicum sect. Panicum</taxon>
    </lineage>
</organism>
<dbReference type="AlphaFoldDB" id="A0A3L6T2C2"/>
<dbReference type="Pfam" id="PF00244">
    <property type="entry name" value="14-3-3"/>
    <property type="match status" value="1"/>
</dbReference>
<dbReference type="Gene3D" id="1.20.1280.50">
    <property type="match status" value="1"/>
</dbReference>
<gene>
    <name evidence="4" type="ORF">C2845_PM05G09870</name>
</gene>
<evidence type="ECO:0000313" key="4">
    <source>
        <dbReference type="EMBL" id="RLN29965.1"/>
    </source>
</evidence>
<accession>A0A3L6T2C2</accession>
<evidence type="ECO:0000313" key="5">
    <source>
        <dbReference type="Proteomes" id="UP000275267"/>
    </source>
</evidence>
<evidence type="ECO:0000256" key="2">
    <source>
        <dbReference type="SAM" id="Coils"/>
    </source>
</evidence>
<dbReference type="Proteomes" id="UP000275267">
    <property type="component" value="Unassembled WGS sequence"/>
</dbReference>
<dbReference type="InterPro" id="IPR023410">
    <property type="entry name" value="14-3-3_domain"/>
</dbReference>
<dbReference type="EMBL" id="PQIB02000003">
    <property type="protein sequence ID" value="RLN29965.1"/>
    <property type="molecule type" value="Genomic_DNA"/>
</dbReference>
<dbReference type="SUPFAM" id="SSF81383">
    <property type="entry name" value="F-box domain"/>
    <property type="match status" value="1"/>
</dbReference>
<dbReference type="OrthoDB" id="665709at2759"/>
<dbReference type="InterPro" id="IPR055357">
    <property type="entry name" value="LRR_At1g61320_AtMIF1"/>
</dbReference>
<dbReference type="SUPFAM" id="SSF52047">
    <property type="entry name" value="RNI-like"/>
    <property type="match status" value="1"/>
</dbReference>
<protein>
    <recommendedName>
        <fullName evidence="3">F-box domain-containing protein</fullName>
    </recommendedName>
</protein>
<dbReference type="Gene3D" id="1.20.190.20">
    <property type="entry name" value="14-3-3 domain"/>
    <property type="match status" value="1"/>
</dbReference>